<dbReference type="Proteomes" id="UP000638648">
    <property type="component" value="Unassembled WGS sequence"/>
</dbReference>
<keyword evidence="5" id="KW-1185">Reference proteome</keyword>
<dbReference type="GO" id="GO:0004316">
    <property type="term" value="F:3-oxoacyl-[acyl-carrier-protein] reductase (NADPH) activity"/>
    <property type="evidence" value="ECO:0007669"/>
    <property type="project" value="UniProtKB-EC"/>
</dbReference>
<sequence>MRTDLSGRTALVTGGATGIGRGIALALAEAGADVAITYRSHDGEAVAKEIADLGRRSAAYELDATDSASVDRVVDQAAADLGGKLDILINNAGGLVARQPIAEMSDEHWHQVIDLNLFSAFACTRAALRHLPEGGRVVNISSLAGRNGGGTGAAAYGASKAGMDGLTRGLAKELGPRGITVNSIAPGLILDTPFHDTFTPPEQQQATIDSTPVGRAGFPADVAGAVLYLVSDLGSFCTGTVIDLNGGTYFS</sequence>
<dbReference type="FunFam" id="3.40.50.720:FF:000084">
    <property type="entry name" value="Short-chain dehydrogenase reductase"/>
    <property type="match status" value="1"/>
</dbReference>
<dbReference type="EC" id="1.1.1.100" evidence="4"/>
<dbReference type="PANTHER" id="PTHR42760:SF40">
    <property type="entry name" value="3-OXOACYL-[ACYL-CARRIER-PROTEIN] REDUCTASE, CHLOROPLASTIC"/>
    <property type="match status" value="1"/>
</dbReference>
<dbReference type="PRINTS" id="PR00081">
    <property type="entry name" value="GDHRDH"/>
</dbReference>
<dbReference type="RefSeq" id="WP_192755514.1">
    <property type="nucleotide sequence ID" value="NZ_BAABJL010000194.1"/>
</dbReference>
<dbReference type="SUPFAM" id="SSF51735">
    <property type="entry name" value="NAD(P)-binding Rossmann-fold domains"/>
    <property type="match status" value="1"/>
</dbReference>
<comment type="caution">
    <text evidence="4">The sequence shown here is derived from an EMBL/GenBank/DDBJ whole genome shotgun (WGS) entry which is preliminary data.</text>
</comment>
<dbReference type="Pfam" id="PF13561">
    <property type="entry name" value="adh_short_C2"/>
    <property type="match status" value="1"/>
</dbReference>
<accession>A0A927NBI2</accession>
<dbReference type="InterPro" id="IPR036291">
    <property type="entry name" value="NAD(P)-bd_dom_sf"/>
</dbReference>
<protein>
    <submittedName>
        <fullName evidence="4">3-oxoacyl-[acyl-carrier protein] reductase</fullName>
        <ecNumber evidence="4">1.1.1.100</ecNumber>
    </submittedName>
</protein>
<feature type="domain" description="Ketoreductase" evidence="3">
    <location>
        <begin position="8"/>
        <end position="192"/>
    </location>
</feature>
<dbReference type="PROSITE" id="PS00061">
    <property type="entry name" value="ADH_SHORT"/>
    <property type="match status" value="1"/>
</dbReference>
<dbReference type="InterPro" id="IPR057326">
    <property type="entry name" value="KR_dom"/>
</dbReference>
<evidence type="ECO:0000313" key="4">
    <source>
        <dbReference type="EMBL" id="MBE1612477.1"/>
    </source>
</evidence>
<dbReference type="InterPro" id="IPR002347">
    <property type="entry name" value="SDR_fam"/>
</dbReference>
<dbReference type="GO" id="GO:0030497">
    <property type="term" value="P:fatty acid elongation"/>
    <property type="evidence" value="ECO:0007669"/>
    <property type="project" value="TreeGrafter"/>
</dbReference>
<comment type="similarity">
    <text evidence="1">Belongs to the short-chain dehydrogenases/reductases (SDR) family.</text>
</comment>
<reference evidence="4" key="1">
    <citation type="submission" date="2020-10" db="EMBL/GenBank/DDBJ databases">
        <title>Sequencing the genomes of 1000 actinobacteria strains.</title>
        <authorList>
            <person name="Klenk H.-P."/>
        </authorList>
    </citation>
    <scope>NUCLEOTIDE SEQUENCE</scope>
    <source>
        <strain evidence="4">DSM 45354</strain>
    </source>
</reference>
<dbReference type="EMBL" id="JADBEM010000001">
    <property type="protein sequence ID" value="MBE1612477.1"/>
    <property type="molecule type" value="Genomic_DNA"/>
</dbReference>
<evidence type="ECO:0000256" key="2">
    <source>
        <dbReference type="ARBA" id="ARBA00023002"/>
    </source>
</evidence>
<name>A0A927NBI2_9ACTN</name>
<evidence type="ECO:0000256" key="1">
    <source>
        <dbReference type="ARBA" id="ARBA00006484"/>
    </source>
</evidence>
<dbReference type="NCBIfam" id="NF009466">
    <property type="entry name" value="PRK12826.1-2"/>
    <property type="match status" value="1"/>
</dbReference>
<dbReference type="SMART" id="SM00822">
    <property type="entry name" value="PKS_KR"/>
    <property type="match status" value="1"/>
</dbReference>
<dbReference type="InterPro" id="IPR020904">
    <property type="entry name" value="Sc_DH/Rdtase_CS"/>
</dbReference>
<dbReference type="AlphaFoldDB" id="A0A927NBI2"/>
<dbReference type="Gene3D" id="3.40.50.720">
    <property type="entry name" value="NAD(P)-binding Rossmann-like Domain"/>
    <property type="match status" value="1"/>
</dbReference>
<proteinExistence type="inferred from homology"/>
<gene>
    <name evidence="4" type="ORF">HEB94_009325</name>
</gene>
<dbReference type="PANTHER" id="PTHR42760">
    <property type="entry name" value="SHORT-CHAIN DEHYDROGENASES/REDUCTASES FAMILY MEMBER"/>
    <property type="match status" value="1"/>
</dbReference>
<evidence type="ECO:0000313" key="5">
    <source>
        <dbReference type="Proteomes" id="UP000638648"/>
    </source>
</evidence>
<dbReference type="PRINTS" id="PR00080">
    <property type="entry name" value="SDRFAMILY"/>
</dbReference>
<organism evidence="4 5">
    <name type="scientific">Actinopolymorpha pittospori</name>
    <dbReference type="NCBI Taxonomy" id="648752"/>
    <lineage>
        <taxon>Bacteria</taxon>
        <taxon>Bacillati</taxon>
        <taxon>Actinomycetota</taxon>
        <taxon>Actinomycetes</taxon>
        <taxon>Propionibacteriales</taxon>
        <taxon>Actinopolymorphaceae</taxon>
        <taxon>Actinopolymorpha</taxon>
    </lineage>
</organism>
<keyword evidence="2 4" id="KW-0560">Oxidoreductase</keyword>
<evidence type="ECO:0000259" key="3">
    <source>
        <dbReference type="SMART" id="SM00822"/>
    </source>
</evidence>
<dbReference type="CDD" id="cd05233">
    <property type="entry name" value="SDR_c"/>
    <property type="match status" value="1"/>
</dbReference>